<sequence>MNAQPRPPVSGRAGTVLVLVILTGFSGLLGATAVHRLVTDLTATHTSVSAQVIGEDTERVMEGNSRNRHWAEYRTVTVAYPTAEGTQRAVVRSDDARVDASVAAWVHDETGDVRLDQPTPPDLWQWIWAVVFALVTVAFAWGLLVIVRSGN</sequence>
<keyword evidence="1" id="KW-0472">Membrane</keyword>
<name>A0ABY1LFS4_9MICO</name>
<reference evidence="2 3" key="1">
    <citation type="submission" date="2017-02" db="EMBL/GenBank/DDBJ databases">
        <authorList>
            <person name="Varghese N."/>
            <person name="Submissions S."/>
        </authorList>
    </citation>
    <scope>NUCLEOTIDE SEQUENCE [LARGE SCALE GENOMIC DNA]</scope>
    <source>
        <strain evidence="2 3">VKM Ac-1787</strain>
    </source>
</reference>
<evidence type="ECO:0008006" key="4">
    <source>
        <dbReference type="Google" id="ProtNLM"/>
    </source>
</evidence>
<evidence type="ECO:0000313" key="3">
    <source>
        <dbReference type="Proteomes" id="UP000190827"/>
    </source>
</evidence>
<accession>A0ABY1LFS4</accession>
<evidence type="ECO:0000256" key="1">
    <source>
        <dbReference type="SAM" id="Phobius"/>
    </source>
</evidence>
<keyword evidence="1" id="KW-1133">Transmembrane helix</keyword>
<feature type="transmembrane region" description="Helical" evidence="1">
    <location>
        <begin position="126"/>
        <end position="147"/>
    </location>
</feature>
<dbReference type="EMBL" id="FUZO01000001">
    <property type="protein sequence ID" value="SKC36169.1"/>
    <property type="molecule type" value="Genomic_DNA"/>
</dbReference>
<evidence type="ECO:0000313" key="2">
    <source>
        <dbReference type="EMBL" id="SKC36169.1"/>
    </source>
</evidence>
<dbReference type="RefSeq" id="WP_079704249.1">
    <property type="nucleotide sequence ID" value="NZ_FUZO01000001.1"/>
</dbReference>
<protein>
    <recommendedName>
        <fullName evidence="4">DUF3592 domain-containing protein</fullName>
    </recommendedName>
</protein>
<proteinExistence type="predicted"/>
<feature type="transmembrane region" description="Helical" evidence="1">
    <location>
        <begin position="12"/>
        <end position="34"/>
    </location>
</feature>
<gene>
    <name evidence="2" type="ORF">SAMN06295973_0099</name>
</gene>
<keyword evidence="1" id="KW-0812">Transmembrane</keyword>
<organism evidence="2 3">
    <name type="scientific">Plantibacter cousiniae</name>
    <name type="common">nom. nud.</name>
    <dbReference type="NCBI Taxonomy" id="199709"/>
    <lineage>
        <taxon>Bacteria</taxon>
        <taxon>Bacillati</taxon>
        <taxon>Actinomycetota</taxon>
        <taxon>Actinomycetes</taxon>
        <taxon>Micrococcales</taxon>
        <taxon>Microbacteriaceae</taxon>
        <taxon>Plantibacter</taxon>
    </lineage>
</organism>
<comment type="caution">
    <text evidence="2">The sequence shown here is derived from an EMBL/GenBank/DDBJ whole genome shotgun (WGS) entry which is preliminary data.</text>
</comment>
<dbReference type="Proteomes" id="UP000190827">
    <property type="component" value="Unassembled WGS sequence"/>
</dbReference>
<keyword evidence="3" id="KW-1185">Reference proteome</keyword>